<dbReference type="EMBL" id="BPLQ01010902">
    <property type="protein sequence ID" value="GIY54332.1"/>
    <property type="molecule type" value="Genomic_DNA"/>
</dbReference>
<proteinExistence type="predicted"/>
<reference evidence="2 3" key="1">
    <citation type="submission" date="2021-06" db="EMBL/GenBank/DDBJ databases">
        <title>Caerostris darwini draft genome.</title>
        <authorList>
            <person name="Kono N."/>
            <person name="Arakawa K."/>
        </authorList>
    </citation>
    <scope>NUCLEOTIDE SEQUENCE [LARGE SCALE GENOMIC DNA]</scope>
</reference>
<gene>
    <name evidence="2" type="ORF">CDAR_313391</name>
</gene>
<evidence type="ECO:0000256" key="1">
    <source>
        <dbReference type="SAM" id="Phobius"/>
    </source>
</evidence>
<evidence type="ECO:0000313" key="3">
    <source>
        <dbReference type="Proteomes" id="UP001054837"/>
    </source>
</evidence>
<keyword evidence="1" id="KW-0812">Transmembrane</keyword>
<dbReference type="Proteomes" id="UP001054837">
    <property type="component" value="Unassembled WGS sequence"/>
</dbReference>
<accession>A0AAV4U9C7</accession>
<comment type="caution">
    <text evidence="2">The sequence shown here is derived from an EMBL/GenBank/DDBJ whole genome shotgun (WGS) entry which is preliminary data.</text>
</comment>
<organism evidence="2 3">
    <name type="scientific">Caerostris darwini</name>
    <dbReference type="NCBI Taxonomy" id="1538125"/>
    <lineage>
        <taxon>Eukaryota</taxon>
        <taxon>Metazoa</taxon>
        <taxon>Ecdysozoa</taxon>
        <taxon>Arthropoda</taxon>
        <taxon>Chelicerata</taxon>
        <taxon>Arachnida</taxon>
        <taxon>Araneae</taxon>
        <taxon>Araneomorphae</taxon>
        <taxon>Entelegynae</taxon>
        <taxon>Araneoidea</taxon>
        <taxon>Araneidae</taxon>
        <taxon>Caerostris</taxon>
    </lineage>
</organism>
<name>A0AAV4U9C7_9ARAC</name>
<feature type="transmembrane region" description="Helical" evidence="1">
    <location>
        <begin position="102"/>
        <end position="127"/>
    </location>
</feature>
<evidence type="ECO:0000313" key="2">
    <source>
        <dbReference type="EMBL" id="GIY54332.1"/>
    </source>
</evidence>
<protein>
    <submittedName>
        <fullName evidence="2">Uncharacterized protein</fullName>
    </submittedName>
</protein>
<keyword evidence="3" id="KW-1185">Reference proteome</keyword>
<dbReference type="AlphaFoldDB" id="A0AAV4U9C7"/>
<keyword evidence="1" id="KW-0472">Membrane</keyword>
<sequence length="145" mass="16230">MEHVPPRSTSGTRVANINQRGCPRFAPKGGSRASLRSLRIVCLPVVGALGLFMARREFCGHNGSKAKSKMEMENENFNRGLCAAKRSVGDFIGIQLNSSCAFVIYFCLFLDFTVLTIFPFSFSLFWMPSPGAMAWKLRRCRKKNL</sequence>
<keyword evidence="1" id="KW-1133">Transmembrane helix</keyword>